<dbReference type="InterPro" id="IPR002205">
    <property type="entry name" value="Topo_IIA_dom_A"/>
</dbReference>
<proteinExistence type="inferred from homology"/>
<evidence type="ECO:0000256" key="6">
    <source>
        <dbReference type="PROSITE-ProRule" id="PRU01384"/>
    </source>
</evidence>
<evidence type="ECO:0000256" key="1">
    <source>
        <dbReference type="ARBA" id="ARBA00000185"/>
    </source>
</evidence>
<comment type="similarity">
    <text evidence="2">Belongs to the type II topoisomerase GyrA/ParC subunit family.</text>
</comment>
<dbReference type="PROSITE" id="PS52040">
    <property type="entry name" value="TOPO_IIA"/>
    <property type="match status" value="1"/>
</dbReference>
<dbReference type="NCBIfam" id="NF007209">
    <property type="entry name" value="PRK09631.1"/>
    <property type="match status" value="1"/>
</dbReference>
<dbReference type="Gene3D" id="1.10.268.10">
    <property type="entry name" value="Topoisomerase, domain 3"/>
    <property type="match status" value="1"/>
</dbReference>
<evidence type="ECO:0000313" key="10">
    <source>
        <dbReference type="Proteomes" id="UP000233256"/>
    </source>
</evidence>
<dbReference type="EMBL" id="PGXC01000035">
    <property type="protein sequence ID" value="PKK88780.1"/>
    <property type="molecule type" value="Genomic_DNA"/>
</dbReference>
<feature type="domain" description="Topo IIA-type catalytic" evidence="8">
    <location>
        <begin position="25"/>
        <end position="441"/>
    </location>
</feature>
<feature type="active site" description="O-(5'-phospho-DNA)-tyrosine intermediate" evidence="6">
    <location>
        <position position="106"/>
    </location>
</feature>
<evidence type="ECO:0000313" key="9">
    <source>
        <dbReference type="EMBL" id="PKK88780.1"/>
    </source>
</evidence>
<sequence>MGKLDKLMAFNFIEYASYVIKERAIPDIDDGLKPVQRRIMHSLFEMDDGKFNKVANVIGHCMKYHPHGDASIGAALVNLASKDFFIDKQGNFGNIFTGDPASAARYIECRLTHLAREVMFNKDITDYNPSYDGRNQEPILLPGKIPTILLLGAEGIAVGLSTKILPHNFTEVLNAQISYLRNEPFTLYPDFPQGGLMDASNYSKGNGKIKSRAIMEVGANKTLKITELPYGTTTESLINSIELAAKKGKIKISSINDFTAEHVEIEIKLARGYHADQTIEALYAFTDCEISLSPSFTVICDGKPIVSDVDYALGRCTDKLVAMLTRELEIERDRLRDLIHKRTLEQIFIEEKIYRQIEKCESYRSIIDTVLAELNKFRAELEMDVTEEDVETLLAIPIRRISRYDIDRAKREIEECKVKRAKTEENLRNIIKFTIKYISALLKKYADLYPRRTKIESFETVDVAEIQIEQVTVGYDPEKGYLGHEVKSEIHIVCSPYDKLVIFFDDGTYRVMYVPEKTFFEKKVLMFRKADRKHVFNCAYYLGGRRDRIYVKRFTVKGFILEKEYHYMELKDVLMYLSDSREEYLTIYYRKKPRLKILNEDLRFDDFLVKGVAARGNLFSSKEASRFKVKLLSAKELERIANAAEESEETSNEENSENSDAPATSEKGSSSESGQKTPPDSLERDDDISDSDDDDSDDNGDDGDEPDDGTDDGIDGGNDGDDSEED</sequence>
<dbReference type="GO" id="GO:0005737">
    <property type="term" value="C:cytoplasm"/>
    <property type="evidence" value="ECO:0007669"/>
    <property type="project" value="TreeGrafter"/>
</dbReference>
<dbReference type="Pfam" id="PF00521">
    <property type="entry name" value="DNA_topoisoIV"/>
    <property type="match status" value="1"/>
</dbReference>
<accession>A0A2N1PKB5</accession>
<dbReference type="InterPro" id="IPR050220">
    <property type="entry name" value="Type_II_DNA_Topoisomerases"/>
</dbReference>
<dbReference type="GO" id="GO:0003918">
    <property type="term" value="F:DNA topoisomerase type II (double strand cut, ATP-hydrolyzing) activity"/>
    <property type="evidence" value="ECO:0007669"/>
    <property type="project" value="UniProtKB-EC"/>
</dbReference>
<dbReference type="Gene3D" id="3.30.1360.40">
    <property type="match status" value="1"/>
</dbReference>
<keyword evidence="5 6" id="KW-0413">Isomerase</keyword>
<comment type="caution">
    <text evidence="9">The sequence shown here is derived from an EMBL/GenBank/DDBJ whole genome shotgun (WGS) entry which is preliminary data.</text>
</comment>
<keyword evidence="4 6" id="KW-0238">DNA-binding</keyword>
<feature type="compositionally biased region" description="Low complexity" evidence="7">
    <location>
        <begin position="658"/>
        <end position="677"/>
    </location>
</feature>
<dbReference type="InterPro" id="IPR013758">
    <property type="entry name" value="Topo_IIA_A/C_ab"/>
</dbReference>
<name>A0A2N1PKB5_9BACT</name>
<dbReference type="InterPro" id="IPR013757">
    <property type="entry name" value="Topo_IIA_A_a_sf"/>
</dbReference>
<organism evidence="9 10">
    <name type="scientific">Candidatus Wallbacteria bacterium HGW-Wallbacteria-1</name>
    <dbReference type="NCBI Taxonomy" id="2013854"/>
    <lineage>
        <taxon>Bacteria</taxon>
        <taxon>Candidatus Walliibacteriota</taxon>
    </lineage>
</organism>
<evidence type="ECO:0000256" key="4">
    <source>
        <dbReference type="ARBA" id="ARBA00023125"/>
    </source>
</evidence>
<evidence type="ECO:0000259" key="8">
    <source>
        <dbReference type="PROSITE" id="PS52040"/>
    </source>
</evidence>
<dbReference type="GO" id="GO:0009330">
    <property type="term" value="C:DNA topoisomerase type II (double strand cut, ATP-hydrolyzing) complex"/>
    <property type="evidence" value="ECO:0007669"/>
    <property type="project" value="TreeGrafter"/>
</dbReference>
<dbReference type="SUPFAM" id="SSF56719">
    <property type="entry name" value="Type II DNA topoisomerase"/>
    <property type="match status" value="1"/>
</dbReference>
<comment type="catalytic activity">
    <reaction evidence="1 6">
        <text>ATP-dependent breakage, passage and rejoining of double-stranded DNA.</text>
        <dbReference type="EC" id="5.6.2.2"/>
    </reaction>
</comment>
<feature type="compositionally biased region" description="Acidic residues" evidence="7">
    <location>
        <begin position="645"/>
        <end position="657"/>
    </location>
</feature>
<evidence type="ECO:0000256" key="2">
    <source>
        <dbReference type="ARBA" id="ARBA00008263"/>
    </source>
</evidence>
<dbReference type="Proteomes" id="UP000233256">
    <property type="component" value="Unassembled WGS sequence"/>
</dbReference>
<dbReference type="PANTHER" id="PTHR43493:SF5">
    <property type="entry name" value="DNA GYRASE SUBUNIT A, CHLOROPLASTIC_MITOCHONDRIAL"/>
    <property type="match status" value="1"/>
</dbReference>
<protein>
    <submittedName>
        <fullName evidence="9">DNA topoisomerase IV</fullName>
    </submittedName>
</protein>
<keyword evidence="3 6" id="KW-0799">Topoisomerase</keyword>
<evidence type="ECO:0000256" key="7">
    <source>
        <dbReference type="SAM" id="MobiDB-lite"/>
    </source>
</evidence>
<dbReference type="SMART" id="SM00434">
    <property type="entry name" value="TOP4c"/>
    <property type="match status" value="1"/>
</dbReference>
<dbReference type="InterPro" id="IPR013760">
    <property type="entry name" value="Topo_IIA-like_dom_sf"/>
</dbReference>
<feature type="compositionally biased region" description="Acidic residues" evidence="7">
    <location>
        <begin position="683"/>
        <end position="726"/>
    </location>
</feature>
<dbReference type="PANTHER" id="PTHR43493">
    <property type="entry name" value="DNA GYRASE/TOPOISOMERASE SUBUNIT A"/>
    <property type="match status" value="1"/>
</dbReference>
<dbReference type="GO" id="GO:0006265">
    <property type="term" value="P:DNA topological change"/>
    <property type="evidence" value="ECO:0007669"/>
    <property type="project" value="UniProtKB-UniRule"/>
</dbReference>
<dbReference type="GO" id="GO:0003677">
    <property type="term" value="F:DNA binding"/>
    <property type="evidence" value="ECO:0007669"/>
    <property type="project" value="UniProtKB-UniRule"/>
</dbReference>
<feature type="region of interest" description="Disordered" evidence="7">
    <location>
        <begin position="642"/>
        <end position="726"/>
    </location>
</feature>
<reference evidence="9 10" key="1">
    <citation type="journal article" date="2017" name="ISME J.">
        <title>Potential for microbial H2 and metal transformations associated with novel bacteria and archaea in deep terrestrial subsurface sediments.</title>
        <authorList>
            <person name="Hernsdorf A.W."/>
            <person name="Amano Y."/>
            <person name="Miyakawa K."/>
            <person name="Ise K."/>
            <person name="Suzuki Y."/>
            <person name="Anantharaman K."/>
            <person name="Probst A."/>
            <person name="Burstein D."/>
            <person name="Thomas B.C."/>
            <person name="Banfield J.F."/>
        </authorList>
    </citation>
    <scope>NUCLEOTIDE SEQUENCE [LARGE SCALE GENOMIC DNA]</scope>
    <source>
        <strain evidence="9">HGW-Wallbacteria-1</strain>
    </source>
</reference>
<gene>
    <name evidence="9" type="ORF">CVV64_17425</name>
</gene>
<evidence type="ECO:0000256" key="3">
    <source>
        <dbReference type="ARBA" id="ARBA00023029"/>
    </source>
</evidence>
<dbReference type="GO" id="GO:0005524">
    <property type="term" value="F:ATP binding"/>
    <property type="evidence" value="ECO:0007669"/>
    <property type="project" value="InterPro"/>
</dbReference>
<evidence type="ECO:0000256" key="5">
    <source>
        <dbReference type="ARBA" id="ARBA00023235"/>
    </source>
</evidence>
<dbReference type="AlphaFoldDB" id="A0A2N1PKB5"/>
<dbReference type="Gene3D" id="3.90.199.10">
    <property type="entry name" value="Topoisomerase II, domain 5"/>
    <property type="match status" value="1"/>
</dbReference>